<dbReference type="GO" id="GO:0008270">
    <property type="term" value="F:zinc ion binding"/>
    <property type="evidence" value="ECO:0007669"/>
    <property type="project" value="UniProtKB-KW"/>
</dbReference>
<evidence type="ECO:0000256" key="4">
    <source>
        <dbReference type="ARBA" id="ARBA00009273"/>
    </source>
</evidence>
<evidence type="ECO:0000256" key="6">
    <source>
        <dbReference type="ARBA" id="ARBA00022723"/>
    </source>
</evidence>
<dbReference type="PANTHER" id="PTHR11210">
    <property type="entry name" value="RING BOX"/>
    <property type="match status" value="1"/>
</dbReference>
<evidence type="ECO:0000256" key="1">
    <source>
        <dbReference type="ARBA" id="ARBA00004123"/>
    </source>
</evidence>
<dbReference type="Gene3D" id="3.30.40.10">
    <property type="entry name" value="Zinc/RING finger domain, C3HC4 (zinc finger)"/>
    <property type="match status" value="1"/>
</dbReference>
<evidence type="ECO:0000256" key="5">
    <source>
        <dbReference type="ARBA" id="ARBA00022490"/>
    </source>
</evidence>
<dbReference type="EMBL" id="HBHY01008012">
    <property type="protein sequence ID" value="CAE0134869.1"/>
    <property type="molecule type" value="Transcribed_RNA"/>
</dbReference>
<reference evidence="13" key="1">
    <citation type="submission" date="2021-01" db="EMBL/GenBank/DDBJ databases">
        <authorList>
            <person name="Corre E."/>
            <person name="Pelletier E."/>
            <person name="Niang G."/>
            <person name="Scheremetjew M."/>
            <person name="Finn R."/>
            <person name="Kale V."/>
            <person name="Holt S."/>
            <person name="Cochrane G."/>
            <person name="Meng A."/>
            <person name="Brown T."/>
            <person name="Cohen L."/>
        </authorList>
    </citation>
    <scope>NUCLEOTIDE SEQUENCE</scope>
    <source>
        <strain evidence="13">RCC927</strain>
    </source>
</reference>
<protein>
    <recommendedName>
        <fullName evidence="12">RING-type domain-containing protein</fullName>
    </recommendedName>
</protein>
<evidence type="ECO:0000256" key="11">
    <source>
        <dbReference type="PROSITE-ProRule" id="PRU00175"/>
    </source>
</evidence>
<keyword evidence="9" id="KW-0862">Zinc</keyword>
<dbReference type="AlphaFoldDB" id="A0A7S3FA03"/>
<keyword evidence="10" id="KW-0539">Nucleus</keyword>
<comment type="similarity">
    <text evidence="4">Belongs to the RING-box family.</text>
</comment>
<dbReference type="GO" id="GO:0005634">
    <property type="term" value="C:nucleus"/>
    <property type="evidence" value="ECO:0007669"/>
    <property type="project" value="UniProtKB-SubCell"/>
</dbReference>
<dbReference type="InterPro" id="IPR024766">
    <property type="entry name" value="Znf_RING_H2"/>
</dbReference>
<feature type="domain" description="RING-type" evidence="12">
    <location>
        <begin position="39"/>
        <end position="96"/>
    </location>
</feature>
<evidence type="ECO:0000256" key="2">
    <source>
        <dbReference type="ARBA" id="ARBA00004496"/>
    </source>
</evidence>
<evidence type="ECO:0000259" key="12">
    <source>
        <dbReference type="PROSITE" id="PS50089"/>
    </source>
</evidence>
<keyword evidence="6" id="KW-0479">Metal-binding</keyword>
<keyword evidence="8" id="KW-0833">Ubl conjugation pathway</keyword>
<dbReference type="Pfam" id="PF12678">
    <property type="entry name" value="zf-rbx1"/>
    <property type="match status" value="1"/>
</dbReference>
<dbReference type="SMART" id="SM00184">
    <property type="entry name" value="RING"/>
    <property type="match status" value="1"/>
</dbReference>
<dbReference type="InterPro" id="IPR013083">
    <property type="entry name" value="Znf_RING/FYVE/PHD"/>
</dbReference>
<sequence>MAEVAVAGPSGGGSEKKRFEIKKWTAIAMWSWAICTDTCAICRNNLYEPSIEYQANPTGDPDHPGLSIAWGTCGHVFHLDCIQRWLKTRSACPLCNKEWEFSKIEKILPGSATVGVGE</sequence>
<dbReference type="GO" id="GO:0031463">
    <property type="term" value="C:Cul3-RING ubiquitin ligase complex"/>
    <property type="evidence" value="ECO:0007669"/>
    <property type="project" value="UniProtKB-ARBA"/>
</dbReference>
<evidence type="ECO:0000313" key="13">
    <source>
        <dbReference type="EMBL" id="CAE0134869.1"/>
    </source>
</evidence>
<dbReference type="GO" id="GO:0005737">
    <property type="term" value="C:cytoplasm"/>
    <property type="evidence" value="ECO:0007669"/>
    <property type="project" value="UniProtKB-SubCell"/>
</dbReference>
<comment type="pathway">
    <text evidence="3">Protein modification; protein ubiquitination.</text>
</comment>
<proteinExistence type="inferred from homology"/>
<evidence type="ECO:0000256" key="8">
    <source>
        <dbReference type="ARBA" id="ARBA00022786"/>
    </source>
</evidence>
<evidence type="ECO:0000256" key="9">
    <source>
        <dbReference type="ARBA" id="ARBA00022833"/>
    </source>
</evidence>
<dbReference type="InterPro" id="IPR051031">
    <property type="entry name" value="RING-box_E3_Ubiquitin_Ligase"/>
</dbReference>
<keyword evidence="7 11" id="KW-0863">Zinc-finger</keyword>
<evidence type="ECO:0000256" key="3">
    <source>
        <dbReference type="ARBA" id="ARBA00004906"/>
    </source>
</evidence>
<accession>A0A7S3FA03</accession>
<keyword evidence="5" id="KW-0963">Cytoplasm</keyword>
<comment type="subcellular location">
    <subcellularLocation>
        <location evidence="2">Cytoplasm</location>
    </subcellularLocation>
    <subcellularLocation>
        <location evidence="1">Nucleus</location>
    </subcellularLocation>
</comment>
<name>A0A7S3FA03_9VIRI</name>
<dbReference type="FunFam" id="3.30.40.10:FF:000273">
    <property type="entry name" value="E3 ubiquitin-protein ligase RBX1"/>
    <property type="match status" value="1"/>
</dbReference>
<dbReference type="SUPFAM" id="SSF57850">
    <property type="entry name" value="RING/U-box"/>
    <property type="match status" value="1"/>
</dbReference>
<organism evidence="13">
    <name type="scientific">Prasinoderma singulare</name>
    <dbReference type="NCBI Taxonomy" id="676789"/>
    <lineage>
        <taxon>Eukaryota</taxon>
        <taxon>Viridiplantae</taxon>
        <taxon>Prasinodermophyta</taxon>
        <taxon>Prasinodermophyceae</taxon>
        <taxon>Prasinodermales</taxon>
        <taxon>Prasinodermaceae</taxon>
        <taxon>Prasinoderma</taxon>
    </lineage>
</organism>
<evidence type="ECO:0000256" key="7">
    <source>
        <dbReference type="ARBA" id="ARBA00022771"/>
    </source>
</evidence>
<gene>
    <name evidence="13" type="ORF">PSIN1315_LOCUS5167</name>
</gene>
<dbReference type="InterPro" id="IPR001841">
    <property type="entry name" value="Znf_RING"/>
</dbReference>
<dbReference type="PROSITE" id="PS50089">
    <property type="entry name" value="ZF_RING_2"/>
    <property type="match status" value="1"/>
</dbReference>
<evidence type="ECO:0000256" key="10">
    <source>
        <dbReference type="ARBA" id="ARBA00023242"/>
    </source>
</evidence>